<dbReference type="OrthoDB" id="944318at2"/>
<dbReference type="Proteomes" id="UP000304900">
    <property type="component" value="Unassembled WGS sequence"/>
</dbReference>
<evidence type="ECO:0000313" key="1">
    <source>
        <dbReference type="EMBL" id="TKT90793.1"/>
    </source>
</evidence>
<sequence length="302" mass="35279">MRKKNDILLKSAFEEFFPDLLRFFFKDADDIFNIDSGFEFLDKELSELFPALKKKGGSRFVDMLVKAYLKNGQEEWILVHIEIQGEGTKDFPKRMHQYWYRIYDRYEVDIVALAVFTGNHNQKRPNRFHKEFLGTRITYEYNVYHILDHSEQELLAMDNPFALIVLAAQKTLTMNKIPEVELGFQRLAIAKAMIQMEKYDNPKIKRFLFFLKTFVHIENSSINFNFEKEIASLTGQETAMGIIETINMLTREEALEEGEKRKSLEFVTNLLLAKRFSTSEIASFAGVSKSYVKKVEAKMGAK</sequence>
<dbReference type="PANTHER" id="PTHR35586">
    <property type="entry name" value="SLL1691 PROTEIN"/>
    <property type="match status" value="1"/>
</dbReference>
<dbReference type="PANTHER" id="PTHR35586:SF1">
    <property type="entry name" value="SLL1691 PROTEIN"/>
    <property type="match status" value="1"/>
</dbReference>
<organism evidence="1 2">
    <name type="scientific">Dyadobacter frigoris</name>
    <dbReference type="NCBI Taxonomy" id="2576211"/>
    <lineage>
        <taxon>Bacteria</taxon>
        <taxon>Pseudomonadati</taxon>
        <taxon>Bacteroidota</taxon>
        <taxon>Cytophagia</taxon>
        <taxon>Cytophagales</taxon>
        <taxon>Spirosomataceae</taxon>
        <taxon>Dyadobacter</taxon>
    </lineage>
</organism>
<dbReference type="AlphaFoldDB" id="A0A4V6BIL2"/>
<accession>A0A4V6BIL2</accession>
<keyword evidence="2" id="KW-1185">Reference proteome</keyword>
<evidence type="ECO:0008006" key="3">
    <source>
        <dbReference type="Google" id="ProtNLM"/>
    </source>
</evidence>
<reference evidence="1 2" key="1">
    <citation type="submission" date="2019-05" db="EMBL/GenBank/DDBJ databases">
        <title>Dyadobacter AR-3-8 sp. nov., isolated from arctic soil.</title>
        <authorList>
            <person name="Chaudhary D.K."/>
        </authorList>
    </citation>
    <scope>NUCLEOTIDE SEQUENCE [LARGE SCALE GENOMIC DNA]</scope>
    <source>
        <strain evidence="1 2">AR-3-8</strain>
    </source>
</reference>
<evidence type="ECO:0000313" key="2">
    <source>
        <dbReference type="Proteomes" id="UP000304900"/>
    </source>
</evidence>
<dbReference type="RefSeq" id="WP_137341337.1">
    <property type="nucleotide sequence ID" value="NZ_BSQH01000003.1"/>
</dbReference>
<dbReference type="EMBL" id="SZVO01000008">
    <property type="protein sequence ID" value="TKT90793.1"/>
    <property type="molecule type" value="Genomic_DNA"/>
</dbReference>
<gene>
    <name evidence="1" type="ORF">FDK13_17655</name>
</gene>
<protein>
    <recommendedName>
        <fullName evidence="3">Transposase (putative) YhgA-like domain-containing protein</fullName>
    </recommendedName>
</protein>
<name>A0A4V6BIL2_9BACT</name>
<proteinExistence type="predicted"/>
<comment type="caution">
    <text evidence="1">The sequence shown here is derived from an EMBL/GenBank/DDBJ whole genome shotgun (WGS) entry which is preliminary data.</text>
</comment>